<accession>A0A448WQV5</accession>
<reference evidence="1" key="1">
    <citation type="submission" date="2018-11" db="EMBL/GenBank/DDBJ databases">
        <authorList>
            <consortium name="Pathogen Informatics"/>
        </authorList>
    </citation>
    <scope>NUCLEOTIDE SEQUENCE</scope>
</reference>
<sequence>MRQLEQVGLPVNVYSTATATASINRRRPVGQLANHNASVRRLGQTVMTPDTGCMDGQTCGHSPNLLQVYFARLFTSDLRTTPSTSHIRHILEAMASAAIEAASKSNPLAN</sequence>
<evidence type="ECO:0000313" key="2">
    <source>
        <dbReference type="Proteomes" id="UP000784294"/>
    </source>
</evidence>
<gene>
    <name evidence="1" type="ORF">PXEA_LOCUS11352</name>
</gene>
<protein>
    <submittedName>
        <fullName evidence="1">Uncharacterized protein</fullName>
    </submittedName>
</protein>
<dbReference type="AlphaFoldDB" id="A0A448WQV5"/>
<proteinExistence type="predicted"/>
<comment type="caution">
    <text evidence="1">The sequence shown here is derived from an EMBL/GenBank/DDBJ whole genome shotgun (WGS) entry which is preliminary data.</text>
</comment>
<keyword evidence="2" id="KW-1185">Reference proteome</keyword>
<organism evidence="1 2">
    <name type="scientific">Protopolystoma xenopodis</name>
    <dbReference type="NCBI Taxonomy" id="117903"/>
    <lineage>
        <taxon>Eukaryota</taxon>
        <taxon>Metazoa</taxon>
        <taxon>Spiralia</taxon>
        <taxon>Lophotrochozoa</taxon>
        <taxon>Platyhelminthes</taxon>
        <taxon>Monogenea</taxon>
        <taxon>Polyopisthocotylea</taxon>
        <taxon>Polystomatidea</taxon>
        <taxon>Polystomatidae</taxon>
        <taxon>Protopolystoma</taxon>
    </lineage>
</organism>
<dbReference type="EMBL" id="CAAALY010034778">
    <property type="protein sequence ID" value="VEL17912.1"/>
    <property type="molecule type" value="Genomic_DNA"/>
</dbReference>
<evidence type="ECO:0000313" key="1">
    <source>
        <dbReference type="EMBL" id="VEL17912.1"/>
    </source>
</evidence>
<name>A0A448WQV5_9PLAT</name>
<dbReference type="Proteomes" id="UP000784294">
    <property type="component" value="Unassembled WGS sequence"/>
</dbReference>